<evidence type="ECO:0000313" key="2">
    <source>
        <dbReference type="EMBL" id="GJN40630.1"/>
    </source>
</evidence>
<name>A0AAV5G1N9_ELECO</name>
<dbReference type="AlphaFoldDB" id="A0AAV5G1N9"/>
<sequence length="215" mass="24995">MGCCIGDLTPNVISAVLLKTRKTRTVTEALENNTWPSDIQGGLLLIGQYEYFLLSDVIQELGLTQEQDHHSWRFKASGIFSSRSAYQAFFQGLVTFEPWRLIWKTWVQGKCRIFLWLAIRNRCWTADRLQKRGLEHPERCVLCDQEEEMIQHILTSCVFARQFWNKILTPLGFGIAVPSHQDTIFATWWRKSSKRIPKEKRKGYNSVVAMGAWLL</sequence>
<organism evidence="2 3">
    <name type="scientific">Eleusine coracana subsp. coracana</name>
    <dbReference type="NCBI Taxonomy" id="191504"/>
    <lineage>
        <taxon>Eukaryota</taxon>
        <taxon>Viridiplantae</taxon>
        <taxon>Streptophyta</taxon>
        <taxon>Embryophyta</taxon>
        <taxon>Tracheophyta</taxon>
        <taxon>Spermatophyta</taxon>
        <taxon>Magnoliopsida</taxon>
        <taxon>Liliopsida</taxon>
        <taxon>Poales</taxon>
        <taxon>Poaceae</taxon>
        <taxon>PACMAD clade</taxon>
        <taxon>Chloridoideae</taxon>
        <taxon>Cynodonteae</taxon>
        <taxon>Eleusininae</taxon>
        <taxon>Eleusine</taxon>
    </lineage>
</organism>
<reference evidence="2" key="2">
    <citation type="submission" date="2021-12" db="EMBL/GenBank/DDBJ databases">
        <title>Resequencing data analysis of finger millet.</title>
        <authorList>
            <person name="Hatakeyama M."/>
            <person name="Aluri S."/>
            <person name="Balachadran M.T."/>
            <person name="Sivarajan S.R."/>
            <person name="Poveda L."/>
            <person name="Shimizu-Inatsugi R."/>
            <person name="Schlapbach R."/>
            <person name="Sreeman S.M."/>
            <person name="Shimizu K.K."/>
        </authorList>
    </citation>
    <scope>NUCLEOTIDE SEQUENCE</scope>
</reference>
<comment type="caution">
    <text evidence="2">The sequence shown here is derived from an EMBL/GenBank/DDBJ whole genome shotgun (WGS) entry which is preliminary data.</text>
</comment>
<evidence type="ECO:0000313" key="3">
    <source>
        <dbReference type="Proteomes" id="UP001054889"/>
    </source>
</evidence>
<protein>
    <recommendedName>
        <fullName evidence="1">Reverse transcriptase zinc-binding domain-containing protein</fullName>
    </recommendedName>
</protein>
<reference evidence="2" key="1">
    <citation type="journal article" date="2018" name="DNA Res.">
        <title>Multiple hybrid de novo genome assembly of finger millet, an orphan allotetraploid crop.</title>
        <authorList>
            <person name="Hatakeyama M."/>
            <person name="Aluri S."/>
            <person name="Balachadran M.T."/>
            <person name="Sivarajan S.R."/>
            <person name="Patrignani A."/>
            <person name="Gruter S."/>
            <person name="Poveda L."/>
            <person name="Shimizu-Inatsugi R."/>
            <person name="Baeten J."/>
            <person name="Francoijs K.J."/>
            <person name="Nataraja K.N."/>
            <person name="Reddy Y.A.N."/>
            <person name="Phadnis S."/>
            <person name="Ravikumar R.L."/>
            <person name="Schlapbach R."/>
            <person name="Sreeman S.M."/>
            <person name="Shimizu K.K."/>
        </authorList>
    </citation>
    <scope>NUCLEOTIDE SEQUENCE</scope>
</reference>
<dbReference type="Pfam" id="PF13966">
    <property type="entry name" value="zf-RVT"/>
    <property type="match status" value="1"/>
</dbReference>
<dbReference type="Proteomes" id="UP001054889">
    <property type="component" value="Unassembled WGS sequence"/>
</dbReference>
<accession>A0AAV5G1N9</accession>
<gene>
    <name evidence="2" type="primary">gb29876</name>
    <name evidence="2" type="ORF">PR202_gb29876</name>
</gene>
<proteinExistence type="predicted"/>
<keyword evidence="3" id="KW-1185">Reference proteome</keyword>
<evidence type="ECO:0000259" key="1">
    <source>
        <dbReference type="Pfam" id="PF13966"/>
    </source>
</evidence>
<dbReference type="InterPro" id="IPR026960">
    <property type="entry name" value="RVT-Znf"/>
</dbReference>
<feature type="domain" description="Reverse transcriptase zinc-binding" evidence="1">
    <location>
        <begin position="80"/>
        <end position="164"/>
    </location>
</feature>
<dbReference type="EMBL" id="BQKI01000164">
    <property type="protein sequence ID" value="GJN40630.1"/>
    <property type="molecule type" value="Genomic_DNA"/>
</dbReference>